<evidence type="ECO:0000313" key="2">
    <source>
        <dbReference type="Proteomes" id="UP001501004"/>
    </source>
</evidence>
<dbReference type="EMBL" id="BAABAE010000002">
    <property type="protein sequence ID" value="GAA3735833.1"/>
    <property type="molecule type" value="Genomic_DNA"/>
</dbReference>
<accession>A0ABP7FHC7</accession>
<reference evidence="2" key="1">
    <citation type="journal article" date="2019" name="Int. J. Syst. Evol. Microbiol.">
        <title>The Global Catalogue of Microorganisms (GCM) 10K type strain sequencing project: providing services to taxonomists for standard genome sequencing and annotation.</title>
        <authorList>
            <consortium name="The Broad Institute Genomics Platform"/>
            <consortium name="The Broad Institute Genome Sequencing Center for Infectious Disease"/>
            <person name="Wu L."/>
            <person name="Ma J."/>
        </authorList>
    </citation>
    <scope>NUCLEOTIDE SEQUENCE [LARGE SCALE GENOMIC DNA]</scope>
    <source>
        <strain evidence="2">JCM 16949</strain>
    </source>
</reference>
<dbReference type="RefSeq" id="WP_344754308.1">
    <property type="nucleotide sequence ID" value="NZ_BAABAE010000002.1"/>
</dbReference>
<dbReference type="Proteomes" id="UP001501004">
    <property type="component" value="Unassembled WGS sequence"/>
</dbReference>
<organism evidence="1 2">
    <name type="scientific">Leifsonella bigeumensis</name>
    <dbReference type="NCBI Taxonomy" id="433643"/>
    <lineage>
        <taxon>Bacteria</taxon>
        <taxon>Bacillati</taxon>
        <taxon>Actinomycetota</taxon>
        <taxon>Actinomycetes</taxon>
        <taxon>Micrococcales</taxon>
        <taxon>Microbacteriaceae</taxon>
        <taxon>Leifsonella</taxon>
    </lineage>
</organism>
<gene>
    <name evidence="1" type="ORF">GCM10022239_09850</name>
</gene>
<protein>
    <submittedName>
        <fullName evidence="1">Uncharacterized protein</fullName>
    </submittedName>
</protein>
<sequence length="198" mass="22176">MRWNNLFDDLEGQLEHELGAEEVDLRGEEERLRLGRLSMRDRLQSLHEACGAREYSLRIALRDGAIIRLRPLGFGKDWMSADLLDETTRRAQVIVPLESVASIILDRDQVAASLAARPGDGSRGLSARLGIAFVLRDLCRRRSPVDLMLVGGTLHGTIDRVGREHCDVAVHEPGTSRRESGVTQYRVVPFGQLLLVRM</sequence>
<comment type="caution">
    <text evidence="1">The sequence shown here is derived from an EMBL/GenBank/DDBJ whole genome shotgun (WGS) entry which is preliminary data.</text>
</comment>
<proteinExistence type="predicted"/>
<evidence type="ECO:0000313" key="1">
    <source>
        <dbReference type="EMBL" id="GAA3735833.1"/>
    </source>
</evidence>
<name>A0ABP7FHC7_9MICO</name>
<keyword evidence="2" id="KW-1185">Reference proteome</keyword>